<keyword evidence="2 4" id="KW-0819">tRNA processing</keyword>
<dbReference type="CDD" id="cd02570">
    <property type="entry name" value="PseudoU_synth_EcTruA"/>
    <property type="match status" value="1"/>
</dbReference>
<evidence type="ECO:0000256" key="4">
    <source>
        <dbReference type="HAMAP-Rule" id="MF_00171"/>
    </source>
</evidence>
<keyword evidence="8" id="KW-1185">Reference proteome</keyword>
<comment type="caution">
    <text evidence="7">The sequence shown here is derived from an EMBL/GenBank/DDBJ whole genome shotgun (WGS) entry which is preliminary data.</text>
</comment>
<reference evidence="7" key="1">
    <citation type="journal article" date="2022" name="Genome Biol. Evol.">
        <title>A New Gene Family Diagnostic for Intracellular Biomineralization of Amorphous Ca Carbonates by Cyanobacteria.</title>
        <authorList>
            <person name="Benzerara K."/>
            <person name="Duprat E."/>
            <person name="Bitard-Feildel T."/>
            <person name="Caumes G."/>
            <person name="Cassier-Chauvat C."/>
            <person name="Chauvat F."/>
            <person name="Dezi M."/>
            <person name="Diop S.I."/>
            <person name="Gaschignard G."/>
            <person name="Gorgen S."/>
            <person name="Gugger M."/>
            <person name="Lopez-Garcia P."/>
            <person name="Millet M."/>
            <person name="Skouri-Panet F."/>
            <person name="Moreira D."/>
            <person name="Callebaut I."/>
        </authorList>
    </citation>
    <scope>NUCLEOTIDE SEQUENCE</scope>
    <source>
        <strain evidence="7">G9</strain>
    </source>
</reference>
<dbReference type="PANTHER" id="PTHR11142">
    <property type="entry name" value="PSEUDOURIDYLATE SYNTHASE"/>
    <property type="match status" value="1"/>
</dbReference>
<accession>A0ABT6EUT4</accession>
<dbReference type="NCBIfam" id="TIGR00071">
    <property type="entry name" value="hisT_truA"/>
    <property type="match status" value="1"/>
</dbReference>
<dbReference type="InterPro" id="IPR020094">
    <property type="entry name" value="TruA/RsuA/RluB/E/F_N"/>
</dbReference>
<dbReference type="PANTHER" id="PTHR11142:SF0">
    <property type="entry name" value="TRNA PSEUDOURIDINE SYNTHASE-LIKE 1"/>
    <property type="match status" value="1"/>
</dbReference>
<dbReference type="InterPro" id="IPR020097">
    <property type="entry name" value="PsdUridine_synth_TruA_a/b_dom"/>
</dbReference>
<dbReference type="InterPro" id="IPR020095">
    <property type="entry name" value="PsdUridine_synth_TruA_C"/>
</dbReference>
<evidence type="ECO:0000256" key="2">
    <source>
        <dbReference type="ARBA" id="ARBA00022694"/>
    </source>
</evidence>
<dbReference type="Gene3D" id="3.30.70.660">
    <property type="entry name" value="Pseudouridine synthase I, catalytic domain, C-terminal subdomain"/>
    <property type="match status" value="1"/>
</dbReference>
<dbReference type="InterPro" id="IPR001406">
    <property type="entry name" value="PsdUridine_synth_TruA"/>
</dbReference>
<evidence type="ECO:0000313" key="7">
    <source>
        <dbReference type="EMBL" id="MDG2989609.1"/>
    </source>
</evidence>
<comment type="catalytic activity">
    <reaction evidence="4 5">
        <text>uridine(38/39/40) in tRNA = pseudouridine(38/39/40) in tRNA</text>
        <dbReference type="Rhea" id="RHEA:22376"/>
        <dbReference type="Rhea" id="RHEA-COMP:10085"/>
        <dbReference type="Rhea" id="RHEA-COMP:10087"/>
        <dbReference type="ChEBI" id="CHEBI:65314"/>
        <dbReference type="ChEBI" id="CHEBI:65315"/>
        <dbReference type="EC" id="5.4.99.12"/>
    </reaction>
</comment>
<evidence type="ECO:0000313" key="8">
    <source>
        <dbReference type="Proteomes" id="UP001154265"/>
    </source>
</evidence>
<comment type="function">
    <text evidence="4">Formation of pseudouridine at positions 38, 39 and 40 in the anticodon stem and loop of transfer RNAs.</text>
</comment>
<proteinExistence type="inferred from homology"/>
<evidence type="ECO:0000256" key="1">
    <source>
        <dbReference type="ARBA" id="ARBA00009375"/>
    </source>
</evidence>
<sequence length="288" mass="31971">MNAVEVTGTDPTTVGQRVALLIQYQGTNFHGWQRQLKQRTVQGEIEAAIAQISGHPVSVLAAGRTDTGVHAAGQVAHFNICSPIPAQRWASVLNSYLPPDILIRASALVALSWHARFSASWRRYRYTLYNDSRPNLFLRHLTWHYYHHPLDSGLMKSVLAPLVGRHHLSAFHRSGSRRAHSWVDVQDVTCERQGSLIEVEVQASGFLYGMMRLLMGLLVQVGAGLRAPENFTQIWQQEQRQDVKYAAPAAGLSLVGVGYPDSPFAGPVSQDLFPHLRFSHALPQLSIA</sequence>
<evidence type="ECO:0000259" key="6">
    <source>
        <dbReference type="Pfam" id="PF01416"/>
    </source>
</evidence>
<dbReference type="GO" id="GO:0160147">
    <property type="term" value="F:tRNA pseudouridine(38-40) synthase activity"/>
    <property type="evidence" value="ECO:0007669"/>
    <property type="project" value="UniProtKB-EC"/>
</dbReference>
<evidence type="ECO:0000256" key="3">
    <source>
        <dbReference type="ARBA" id="ARBA00023235"/>
    </source>
</evidence>
<reference evidence="7" key="2">
    <citation type="submission" date="2022-01" db="EMBL/GenBank/DDBJ databases">
        <authorList>
            <person name="Zivanovic Y."/>
            <person name="Moreira D."/>
            <person name="Lopez-Garcia P."/>
        </authorList>
    </citation>
    <scope>NUCLEOTIDE SEQUENCE</scope>
    <source>
        <strain evidence="7">G9</strain>
    </source>
</reference>
<dbReference type="Gene3D" id="3.30.70.580">
    <property type="entry name" value="Pseudouridine synthase I, catalytic domain, N-terminal subdomain"/>
    <property type="match status" value="1"/>
</dbReference>
<dbReference type="Proteomes" id="UP001154265">
    <property type="component" value="Unassembled WGS sequence"/>
</dbReference>
<protein>
    <recommendedName>
        <fullName evidence="4">tRNA pseudouridine synthase A</fullName>
        <ecNumber evidence="4">5.4.99.12</ecNumber>
    </recommendedName>
    <alternativeName>
        <fullName evidence="4">tRNA pseudouridine(38-40) synthase</fullName>
    </alternativeName>
    <alternativeName>
        <fullName evidence="4">tRNA pseudouridylate synthase I</fullName>
    </alternativeName>
    <alternativeName>
        <fullName evidence="4">tRNA-uridine isomerase I</fullName>
    </alternativeName>
</protein>
<comment type="subunit">
    <text evidence="4">Homodimer.</text>
</comment>
<keyword evidence="3 4" id="KW-0413">Isomerase</keyword>
<dbReference type="EMBL" id="JAKKUT010000001">
    <property type="protein sequence ID" value="MDG2989609.1"/>
    <property type="molecule type" value="Genomic_DNA"/>
</dbReference>
<organism evidence="7 8">
    <name type="scientific">Candidatus Synechococcus calcipolaris G9</name>
    <dbReference type="NCBI Taxonomy" id="1497997"/>
    <lineage>
        <taxon>Bacteria</taxon>
        <taxon>Bacillati</taxon>
        <taxon>Cyanobacteriota</taxon>
        <taxon>Cyanophyceae</taxon>
        <taxon>Synechococcales</taxon>
        <taxon>Synechococcaceae</taxon>
        <taxon>Synechococcus</taxon>
    </lineage>
</organism>
<dbReference type="RefSeq" id="WP_277865528.1">
    <property type="nucleotide sequence ID" value="NZ_JAKKUT010000001.1"/>
</dbReference>
<feature type="domain" description="Pseudouridine synthase I TruA alpha/beta" evidence="6">
    <location>
        <begin position="162"/>
        <end position="260"/>
    </location>
</feature>
<feature type="domain" description="Pseudouridine synthase I TruA alpha/beta" evidence="6">
    <location>
        <begin position="22"/>
        <end position="117"/>
    </location>
</feature>
<evidence type="ECO:0000256" key="5">
    <source>
        <dbReference type="RuleBase" id="RU003792"/>
    </source>
</evidence>
<dbReference type="SUPFAM" id="SSF55120">
    <property type="entry name" value="Pseudouridine synthase"/>
    <property type="match status" value="1"/>
</dbReference>
<dbReference type="HAMAP" id="MF_00171">
    <property type="entry name" value="TruA"/>
    <property type="match status" value="1"/>
</dbReference>
<gene>
    <name evidence="4 7" type="primary">truA</name>
    <name evidence="7" type="ORF">L3556_01480</name>
</gene>
<dbReference type="InterPro" id="IPR020103">
    <property type="entry name" value="PsdUridine_synth_cat_dom_sf"/>
</dbReference>
<dbReference type="PIRSF" id="PIRSF001430">
    <property type="entry name" value="tRNA_psdUrid_synth"/>
    <property type="match status" value="1"/>
</dbReference>
<name>A0ABT6EUT4_9SYNE</name>
<dbReference type="EC" id="5.4.99.12" evidence="4"/>
<feature type="active site" description="Nucleophile" evidence="4">
    <location>
        <position position="66"/>
    </location>
</feature>
<feature type="binding site" evidence="4">
    <location>
        <position position="124"/>
    </location>
    <ligand>
        <name>substrate</name>
    </ligand>
</feature>
<comment type="caution">
    <text evidence="4">Lacks conserved residue(s) required for the propagation of feature annotation.</text>
</comment>
<comment type="similarity">
    <text evidence="1 4 5">Belongs to the tRNA pseudouridine synthase TruA family.</text>
</comment>
<dbReference type="Pfam" id="PF01416">
    <property type="entry name" value="PseudoU_synth_1"/>
    <property type="match status" value="2"/>
</dbReference>